<dbReference type="InterPro" id="IPR039682">
    <property type="entry name" value="Sec8/EXOC4"/>
</dbReference>
<keyword evidence="1" id="KW-0268">Exocytosis</keyword>
<keyword evidence="3" id="KW-1185">Reference proteome</keyword>
<name>A0A1I8IEF3_9PLAT</name>
<organism evidence="3 4">
    <name type="scientific">Macrostomum lignano</name>
    <dbReference type="NCBI Taxonomy" id="282301"/>
    <lineage>
        <taxon>Eukaryota</taxon>
        <taxon>Metazoa</taxon>
        <taxon>Spiralia</taxon>
        <taxon>Lophotrochozoa</taxon>
        <taxon>Platyhelminthes</taxon>
        <taxon>Rhabditophora</taxon>
        <taxon>Macrostomorpha</taxon>
        <taxon>Macrostomida</taxon>
        <taxon>Macrostomidae</taxon>
        <taxon>Macrostomum</taxon>
    </lineage>
</organism>
<feature type="region of interest" description="Disordered" evidence="2">
    <location>
        <begin position="304"/>
        <end position="360"/>
    </location>
</feature>
<evidence type="ECO:0000256" key="1">
    <source>
        <dbReference type="RuleBase" id="RU367079"/>
    </source>
</evidence>
<sequence>MFLLEIIRDLIRNPNPENKKHLENRIEEQFSHSSHNLDKLLNKSSDDIFAIINLFADARDLSRRRAVRGDLARCCQLLQLKRDELRSLYTGHVELHKSVKLLTRIRHVGSAPARIQANLAHRLYALDPKGASADFDDLANKDLSQVPAPEHGESVNSILCLLEAACCLDKLPQTVQSVLDNLMPSLRDIAIRHTDSALAASQTFKVFIANLLAHLEQVAFRHTVLAKRLNLLVLRSPALAQSPSVAAYSEENPALAAIVSQLRDLLGDYLDVRGENLSYESAAAAAGPAQFDLNQLLGRRKNPRQARLPCCSGLPTARTPSAPPVRLQPPQRPPLAAGSDQPDGAGAQKQKDGASPGKQRRPLALVCPAAQSNIVEAHELLRMFSARIDPADT</sequence>
<accession>A0A1I8IEF3</accession>
<keyword evidence="1" id="KW-0813">Transport</keyword>
<dbReference type="GO" id="GO:0090522">
    <property type="term" value="P:vesicle tethering involved in exocytosis"/>
    <property type="evidence" value="ECO:0007669"/>
    <property type="project" value="UniProtKB-UniRule"/>
</dbReference>
<comment type="function">
    <text evidence="1">Component of the exocyst complex involved in the docking of exocytic vesicles with fusion sites on the plasma membrane.</text>
</comment>
<dbReference type="AlphaFoldDB" id="A0A1I8IEF3"/>
<keyword evidence="1" id="KW-0653">Protein transport</keyword>
<comment type="similarity">
    <text evidence="1">Belongs to the SEC8 family.</text>
</comment>
<dbReference type="GO" id="GO:0006893">
    <property type="term" value="P:Golgi to plasma membrane transport"/>
    <property type="evidence" value="ECO:0007669"/>
    <property type="project" value="TreeGrafter"/>
</dbReference>
<dbReference type="GO" id="GO:0015031">
    <property type="term" value="P:protein transport"/>
    <property type="evidence" value="ECO:0007669"/>
    <property type="project" value="UniProtKB-KW"/>
</dbReference>
<dbReference type="PANTHER" id="PTHR14146">
    <property type="entry name" value="EXOCYST COMPLEX COMPONENT 4"/>
    <property type="match status" value="1"/>
</dbReference>
<dbReference type="Proteomes" id="UP000095280">
    <property type="component" value="Unplaced"/>
</dbReference>
<dbReference type="GO" id="GO:0000145">
    <property type="term" value="C:exocyst"/>
    <property type="evidence" value="ECO:0007669"/>
    <property type="project" value="UniProtKB-UniRule"/>
</dbReference>
<dbReference type="WBParaSite" id="maker-uti_cns_0011840-snap-gene-0.2-mRNA-1">
    <property type="protein sequence ID" value="maker-uti_cns_0011840-snap-gene-0.2-mRNA-1"/>
    <property type="gene ID" value="maker-uti_cns_0011840-snap-gene-0.2"/>
</dbReference>
<feature type="compositionally biased region" description="Pro residues" evidence="2">
    <location>
        <begin position="321"/>
        <end position="333"/>
    </location>
</feature>
<evidence type="ECO:0000313" key="4">
    <source>
        <dbReference type="WBParaSite" id="maker-uti_cns_0011840-snap-gene-0.2-mRNA-1"/>
    </source>
</evidence>
<protein>
    <recommendedName>
        <fullName evidence="1">Exocyst complex component Sec8</fullName>
    </recommendedName>
</protein>
<dbReference type="PANTHER" id="PTHR14146:SF0">
    <property type="entry name" value="EXOCYST COMPLEX COMPONENT 4"/>
    <property type="match status" value="1"/>
</dbReference>
<proteinExistence type="inferred from homology"/>
<evidence type="ECO:0000313" key="3">
    <source>
        <dbReference type="Proteomes" id="UP000095280"/>
    </source>
</evidence>
<dbReference type="GO" id="GO:0006612">
    <property type="term" value="P:protein targeting to membrane"/>
    <property type="evidence" value="ECO:0007669"/>
    <property type="project" value="UniProtKB-UniRule"/>
</dbReference>
<evidence type="ECO:0000256" key="2">
    <source>
        <dbReference type="SAM" id="MobiDB-lite"/>
    </source>
</evidence>
<reference evidence="4" key="1">
    <citation type="submission" date="2016-11" db="UniProtKB">
        <authorList>
            <consortium name="WormBaseParasite"/>
        </authorList>
    </citation>
    <scope>IDENTIFICATION</scope>
</reference>